<dbReference type="InterPro" id="IPR013783">
    <property type="entry name" value="Ig-like_fold"/>
</dbReference>
<dbReference type="InterPro" id="IPR022464">
    <property type="entry name" value="Strep_pil_isopept_link"/>
</dbReference>
<dbReference type="NCBIfam" id="TIGR03786">
    <property type="entry name" value="strep_pil_rpt"/>
    <property type="match status" value="2"/>
</dbReference>
<accession>A0A917IEA2</accession>
<feature type="region of interest" description="Disordered" evidence="1">
    <location>
        <begin position="2053"/>
        <end position="2094"/>
    </location>
</feature>
<dbReference type="InterPro" id="IPR037524">
    <property type="entry name" value="PA14/GLEYA"/>
</dbReference>
<dbReference type="GO" id="GO:0005975">
    <property type="term" value="P:carbohydrate metabolic process"/>
    <property type="evidence" value="ECO:0007669"/>
    <property type="project" value="UniProtKB-ARBA"/>
</dbReference>
<comment type="caution">
    <text evidence="5">The sequence shown here is derived from an EMBL/GenBank/DDBJ whole genome shotgun (WGS) entry which is preliminary data.</text>
</comment>
<evidence type="ECO:0000259" key="4">
    <source>
        <dbReference type="PROSITE" id="PS51820"/>
    </source>
</evidence>
<evidence type="ECO:0000256" key="1">
    <source>
        <dbReference type="SAM" id="MobiDB-lite"/>
    </source>
</evidence>
<dbReference type="InterPro" id="IPR041033">
    <property type="entry name" value="SpaA_PFL_dom_1"/>
</dbReference>
<keyword evidence="2" id="KW-1133">Transmembrane helix</keyword>
<dbReference type="InterPro" id="IPR038174">
    <property type="entry name" value="Strep_pil_link_sf"/>
</dbReference>
<sequence length="2139" mass="224283">MPRRMLAGALTTLLAVAGLVVVPAQPAAAAPPTVETVNNPAGVTMTMFDYWVTGTQSSPDTAMAGCDPSYYRAGINGAPAGSDFFPTGHVLKFGKQIKWTDCYNRDLGVYNTLSINKTIPNGNRGDIQNVGTGTVEPSLSDYGMPVVAARSDRFGSNPRESLGYLFDPAVENPGKASYDVNNPNLFQYDYDTGFLRYDSAENYAWFDDANGRFEVYDRPSAMRPSGSGQTVGQFFPFNSPDEVFAGETPINMSVEDPRLNHYFGMAMRASFYQPPGGRVQTPQGTTEDMVFNFSGDDDVWVFVDGQLAMDLGGTHGIANGSINFATGVVTTSVEGVSGQRTSTLPGWNEGAFGDNTVHELAFFYLERGNYVSNMSLEFNLNTLPVSTGHKVTEDGQPLAGASFALYNTGSDYQVTGDEPLCTDAPAAPCLIGEYTTSSAPGSVGDFPLLHPDGSMVDFGEYETEYFVLRETATPIGYRALSNDVQIRYSELLDDVAGSNGLEVVNYAQTGVWISFDTWVRPASNVVDIVTADGTAVGDLDMREVTASSPADGGNGMYALVAAIGPDGTYHPLTGSHDDGWAYADGSFEMAAGNALTTNAQGVITGGLDGVDAQWLHPDSGTYRAELDDLPGLLREYWTPGADNSGARYVLLVYMQDGDERRLLDTADFQRNRVADVRIPNRSFDQLHLRKVDASGAPLAGASFTVFGEIECEDGTRAWTQGSSTLTTDASGELTLTPADIAPYVAPEGCTRTGALEIRETQAPEGYLPVHPIPAWLDRNGVRIDAGDEVTDPLDSVAVEHVVRRISQPIIGRGMNDAMTRVSGLADLSAVRAALVTADSPTPDSWSAPVAEADLQYDQAADDGTYVGLDGDPVVLRTEHGYSDVPIYPAQDTGGVTADTDISGSFSIDQTVVITDHRSALEISKSVQEPAPGYLPDLGEREFTFDVAVDGLPDGEYRVAYVDAATGAETRAEMVAFAGGVAQIVLHHGETARIYDLPLGAAFTVTETGLPPGYSVASPSGGTATGTIPPDAADGAATVAFVNEYATEAEFVIPATKSLSGQPLDAGDFTFVITPQNDPSRTLATGTNAAAAAGEPGAIQFDADPSTPGDQPLRLTTAELLEAVEQGWATRSGNIVILRLRVAEVTDNLPPGVTPGRTVENVWVLIRDNGDGTVDAEPYLGGRPAVEFTNTYATDDVPVPFYALKTLQNAPGTALAIGEIEGDFTFVLRPVGEFAAIAPMPDGTQGVGADRFVEEVNDAEGLVDFGSATFSLDLLGGEPTRTFTYEVTERRTEAGAAPGVSVDSDPQTFTVTLTDNGDGTLAVAISGDPRFDFVNTYSVEPVSDAFGVEKDLTGRPWQGGDAFTFVLEATGPGAASTPMPGGASGTPPTATVTIDADTPGLAASFGDIVYTQPGVYTYVISEQQTGVGDGVAFSQARYEVVVTVADNGDGTMTLDRQVTRVVGDAGETTSEAVTGNALFTNAYTAAPAVLDGFEATKGLDGRALRDDDRFDFVLVPTGPAAATTPMPGDAVGGEAAASAVAPDWTAVFGDIRYGTVGTWTYEVFERAPSPGAEGVTYSQARYQITVTVADDGAGSLTATSEIVQLLDDAGGTVGAPASDMAFTNTYTPLPVRDAFPVAKAFVDADGVDAWTADDEFTFDLRPITAGAPMPADAVGGVASVTVGAEFQGTEFGQIEYAEPGLYQYEIVERPPADPLAGVTYSQARYVVSVLVQREDDRLTVSHEITQATADDGSGDTVPGDHPTPVFTNLYEEPTVTADIPVQKVVTGREWSRDDAFIFTLTPTGPEAGTAPLPPGAQGGIASVTITNATPDHTTTFGEMVFTGPGTWTYLVAEEVPDPTGPGERWSLAEYLVTVTVTEAPNGALSAQTTIEQTVADDGGPGTGAAETPVFTNRHLPPAEVEIPVEKRIEGRDWTADDAFVFTLTATGDNAATAPLPDGAVGGVATVTATADQRAPVFPAMEYVDIGTWTYRIAEVVPSAPSDGMTYSQAVYDVTVEVAEAAGGLVTEVSYTQAADDGGAPTGTPADAVVFVNTWVPEEPPGPPPTTPPPTDPGTPPGAGGPEDPGPLLPGRPLPATGSEIATWTIAGAAIALLLGAALLLASRHRRRTREAGSEPGAQDE</sequence>
<dbReference type="InterPro" id="IPR055382">
    <property type="entry name" value="DUF7601"/>
</dbReference>
<dbReference type="Pfam" id="PF24547">
    <property type="entry name" value="DUF7601"/>
    <property type="match status" value="1"/>
</dbReference>
<reference evidence="5" key="1">
    <citation type="journal article" date="2014" name="Int. J. Syst. Evol. Microbiol.">
        <title>Complete genome sequence of Corynebacterium casei LMG S-19264T (=DSM 44701T), isolated from a smear-ripened cheese.</title>
        <authorList>
            <consortium name="US DOE Joint Genome Institute (JGI-PGF)"/>
            <person name="Walter F."/>
            <person name="Albersmeier A."/>
            <person name="Kalinowski J."/>
            <person name="Ruckert C."/>
        </authorList>
    </citation>
    <scope>NUCLEOTIDE SEQUENCE</scope>
    <source>
        <strain evidence="5">CGMCC 1.15794</strain>
    </source>
</reference>
<keyword evidence="3" id="KW-0732">Signal</keyword>
<dbReference type="Proteomes" id="UP000657592">
    <property type="component" value="Unassembled WGS sequence"/>
</dbReference>
<proteinExistence type="predicted"/>
<dbReference type="NCBIfam" id="TIGR01167">
    <property type="entry name" value="LPXTG_anchor"/>
    <property type="match status" value="1"/>
</dbReference>
<dbReference type="InterPro" id="IPR011874">
    <property type="entry name" value="Fibro_Slime"/>
</dbReference>
<feature type="compositionally biased region" description="Pro residues" evidence="1">
    <location>
        <begin position="2056"/>
        <end position="2074"/>
    </location>
</feature>
<dbReference type="NCBIfam" id="TIGR02148">
    <property type="entry name" value="Fibro_Slime"/>
    <property type="match status" value="1"/>
</dbReference>
<reference evidence="5" key="2">
    <citation type="submission" date="2020-09" db="EMBL/GenBank/DDBJ databases">
        <authorList>
            <person name="Sun Q."/>
            <person name="Zhou Y."/>
        </authorList>
    </citation>
    <scope>NUCLEOTIDE SEQUENCE</scope>
    <source>
        <strain evidence="5">CGMCC 1.15794</strain>
    </source>
</reference>
<evidence type="ECO:0000313" key="6">
    <source>
        <dbReference type="Proteomes" id="UP000657592"/>
    </source>
</evidence>
<feature type="compositionally biased region" description="Pro residues" evidence="1">
    <location>
        <begin position="2082"/>
        <end position="2091"/>
    </location>
</feature>
<protein>
    <recommendedName>
        <fullName evidence="4">PA14 domain-containing protein</fullName>
    </recommendedName>
</protein>
<gene>
    <name evidence="5" type="ORF">GCM10010921_11740</name>
</gene>
<evidence type="ECO:0000313" key="5">
    <source>
        <dbReference type="EMBL" id="GGH40072.1"/>
    </source>
</evidence>
<feature type="chain" id="PRO_5038093019" description="PA14 domain-containing protein" evidence="3">
    <location>
        <begin position="30"/>
        <end position="2139"/>
    </location>
</feature>
<keyword evidence="2" id="KW-0472">Membrane</keyword>
<evidence type="ECO:0000256" key="3">
    <source>
        <dbReference type="SAM" id="SignalP"/>
    </source>
</evidence>
<feature type="domain" description="PA14" evidence="4">
    <location>
        <begin position="225"/>
        <end position="396"/>
    </location>
</feature>
<dbReference type="Gene3D" id="2.60.40.10">
    <property type="entry name" value="Immunoglobulins"/>
    <property type="match status" value="2"/>
</dbReference>
<dbReference type="Pfam" id="PF12892">
    <property type="entry name" value="FctA"/>
    <property type="match status" value="7"/>
</dbReference>
<dbReference type="Gene3D" id="2.60.40.1140">
    <property type="entry name" value="Collagen-binding surface protein Cna, B-type domain"/>
    <property type="match status" value="1"/>
</dbReference>
<dbReference type="EMBL" id="BMJY01000003">
    <property type="protein sequence ID" value="GGH40072.1"/>
    <property type="molecule type" value="Genomic_DNA"/>
</dbReference>
<feature type="signal peptide" evidence="3">
    <location>
        <begin position="1"/>
        <end position="29"/>
    </location>
</feature>
<evidence type="ECO:0000256" key="2">
    <source>
        <dbReference type="SAM" id="Phobius"/>
    </source>
</evidence>
<keyword evidence="2" id="KW-0812">Transmembrane</keyword>
<dbReference type="Pfam" id="PF17802">
    <property type="entry name" value="SpaA"/>
    <property type="match status" value="1"/>
</dbReference>
<feature type="transmembrane region" description="Helical" evidence="2">
    <location>
        <begin position="2099"/>
        <end position="2120"/>
    </location>
</feature>
<dbReference type="Gene3D" id="2.60.40.3050">
    <property type="match status" value="7"/>
</dbReference>
<organism evidence="5 6">
    <name type="scientific">Microbacterium album</name>
    <dbReference type="NCBI Taxonomy" id="2053191"/>
    <lineage>
        <taxon>Bacteria</taxon>
        <taxon>Bacillati</taxon>
        <taxon>Actinomycetota</taxon>
        <taxon>Actinomycetes</taxon>
        <taxon>Micrococcales</taxon>
        <taxon>Microbacteriaceae</taxon>
        <taxon>Microbacterium</taxon>
    </lineage>
</organism>
<name>A0A917IEA2_9MICO</name>
<dbReference type="PROSITE" id="PS51820">
    <property type="entry name" value="PA14"/>
    <property type="match status" value="1"/>
</dbReference>
<keyword evidence="6" id="KW-1185">Reference proteome</keyword>